<evidence type="ECO:0000256" key="1">
    <source>
        <dbReference type="SAM" id="Phobius"/>
    </source>
</evidence>
<proteinExistence type="predicted"/>
<sequence>MKNLLILQVPRNLKEEEKKKDPKTRFKFWNKKREKKEDDMKRRNLMITMKGIITVVITMVITMTGEEVEEDIIMTDNKTMVITMTGE</sequence>
<gene>
    <name evidence="2" type="ORF">M0813_14538</name>
</gene>
<keyword evidence="1" id="KW-0472">Membrane</keyword>
<keyword evidence="1" id="KW-1133">Transmembrane helix</keyword>
<evidence type="ECO:0000313" key="2">
    <source>
        <dbReference type="EMBL" id="KAJ6252096.1"/>
    </source>
</evidence>
<comment type="caution">
    <text evidence="2">The sequence shown here is derived from an EMBL/GenBank/DDBJ whole genome shotgun (WGS) entry which is preliminary data.</text>
</comment>
<protein>
    <submittedName>
        <fullName evidence="2">Uncharacterized protein</fullName>
    </submittedName>
</protein>
<feature type="transmembrane region" description="Helical" evidence="1">
    <location>
        <begin position="45"/>
        <end position="65"/>
    </location>
</feature>
<organism evidence="2 3">
    <name type="scientific">Anaeramoeba flamelloides</name>
    <dbReference type="NCBI Taxonomy" id="1746091"/>
    <lineage>
        <taxon>Eukaryota</taxon>
        <taxon>Metamonada</taxon>
        <taxon>Anaeramoebidae</taxon>
        <taxon>Anaeramoeba</taxon>
    </lineage>
</organism>
<name>A0ABQ8Z5C6_9EUKA</name>
<dbReference type="EMBL" id="JAOAOG010000049">
    <property type="protein sequence ID" value="KAJ6252096.1"/>
    <property type="molecule type" value="Genomic_DNA"/>
</dbReference>
<accession>A0ABQ8Z5C6</accession>
<evidence type="ECO:0000313" key="3">
    <source>
        <dbReference type="Proteomes" id="UP001150062"/>
    </source>
</evidence>
<keyword evidence="1" id="KW-0812">Transmembrane</keyword>
<reference evidence="2" key="1">
    <citation type="submission" date="2022-08" db="EMBL/GenBank/DDBJ databases">
        <title>Novel sulfate-reducing endosymbionts in the free-living metamonad Anaeramoeba.</title>
        <authorList>
            <person name="Jerlstrom-Hultqvist J."/>
            <person name="Cepicka I."/>
            <person name="Gallot-Lavallee L."/>
            <person name="Salas-Leiva D."/>
            <person name="Curtis B.A."/>
            <person name="Zahonova K."/>
            <person name="Pipaliya S."/>
            <person name="Dacks J."/>
            <person name="Roger A.J."/>
        </authorList>
    </citation>
    <scope>NUCLEOTIDE SEQUENCE</scope>
    <source>
        <strain evidence="2">Schooner1</strain>
    </source>
</reference>
<keyword evidence="3" id="KW-1185">Reference proteome</keyword>
<dbReference type="Proteomes" id="UP001150062">
    <property type="component" value="Unassembled WGS sequence"/>
</dbReference>